<dbReference type="HOGENOM" id="CLU_103221_1_0_2"/>
<organism evidence="1 2">
    <name type="scientific">Methanomassiliicoccus intestinalis (strain Issoire-Mx1)</name>
    <dbReference type="NCBI Taxonomy" id="1295009"/>
    <lineage>
        <taxon>Archaea</taxon>
        <taxon>Methanobacteriati</taxon>
        <taxon>Thermoplasmatota</taxon>
        <taxon>Thermoplasmata</taxon>
        <taxon>Methanomassiliicoccales</taxon>
        <taxon>Methanomassiliicoccaceae</taxon>
        <taxon>Methanomassiliicoccus</taxon>
    </lineage>
</organism>
<evidence type="ECO:0000313" key="1">
    <source>
        <dbReference type="EMBL" id="AGY50168.1"/>
    </source>
</evidence>
<name>U5Q2A5_METII</name>
<protein>
    <submittedName>
        <fullName evidence="1">Hypothetical archaeal protein, aspartokinase domain protein</fullName>
    </submittedName>
</protein>
<dbReference type="Proteomes" id="UP000014070">
    <property type="component" value="Chromosome"/>
</dbReference>
<dbReference type="Pfam" id="PF24367">
    <property type="entry name" value="DUF7523"/>
    <property type="match status" value="1"/>
</dbReference>
<dbReference type="PIRSF" id="PIRSF014439">
    <property type="entry name" value="APE1894_ACT"/>
    <property type="match status" value="1"/>
</dbReference>
<sequence>MRFDFHLKKETSKESIAERTREYIDAHPSIKDCMSKDLINYSSLARQIMKDLAVNNEEAVMIACRRYAMKLNNHDYEGSILKVLSNSRLVLKTKISIITAKNDWNVLQCLETVFSKLLNEKSAMQIIQGQQAITVICDENLMNEVISAIRSENVVKTRTNLVEISVRSPERISDVSGVFAYLANNLADGGINVIESVSVFTDTIFIIDESDMINAYSILSKCIESAERISGVA</sequence>
<dbReference type="AlphaFoldDB" id="U5Q2A5"/>
<dbReference type="Gene3D" id="3.30.2130.10">
    <property type="entry name" value="VC0802-like"/>
    <property type="match status" value="1"/>
</dbReference>
<dbReference type="InterPro" id="IPR055945">
    <property type="entry name" value="DUF7523"/>
</dbReference>
<dbReference type="InParanoid" id="U5Q2A5"/>
<dbReference type="InterPro" id="IPR016619">
    <property type="entry name" value="UCP014439_ACT"/>
</dbReference>
<accession>U5Q2A5</accession>
<gene>
    <name evidence="1" type="ORF">MMINT_07700</name>
</gene>
<keyword evidence="1" id="KW-0418">Kinase</keyword>
<dbReference type="EMBL" id="CP005934">
    <property type="protein sequence ID" value="AGY50168.1"/>
    <property type="molecule type" value="Genomic_DNA"/>
</dbReference>
<dbReference type="KEGG" id="mer:MMINT_07700"/>
<reference evidence="1 2" key="1">
    <citation type="journal article" date="2013" name="Genome Announc.">
        <title>Genome sequence of 'Candidatus Methanomassiliicoccus intestinalis' Issoire-Mx1, a third thermoplasmatales-related methanogenic archaeon from human feces.</title>
        <authorList>
            <person name="Borrel G."/>
            <person name="Harris H.M."/>
            <person name="Parisot N."/>
            <person name="Gaci N."/>
            <person name="Tottey W."/>
            <person name="Mihajlovski A."/>
            <person name="Deane J."/>
            <person name="Gribaldo S."/>
            <person name="Bardot O."/>
            <person name="Peyretaillade E."/>
            <person name="Peyret P."/>
            <person name="O'Toole P.W."/>
            <person name="Brugere J.F."/>
        </authorList>
    </citation>
    <scope>NUCLEOTIDE SEQUENCE [LARGE SCALE GENOMIC DNA]</scope>
    <source>
        <strain evidence="1 2">Issoire-Mx1</strain>
    </source>
</reference>
<proteinExistence type="predicted"/>
<dbReference type="GO" id="GO:0016301">
    <property type="term" value="F:kinase activity"/>
    <property type="evidence" value="ECO:0007669"/>
    <property type="project" value="UniProtKB-KW"/>
</dbReference>
<keyword evidence="2" id="KW-1185">Reference proteome</keyword>
<dbReference type="STRING" id="1295009.MMINT_07700"/>
<evidence type="ECO:0000313" key="2">
    <source>
        <dbReference type="Proteomes" id="UP000014070"/>
    </source>
</evidence>
<keyword evidence="1" id="KW-0808">Transferase</keyword>